<dbReference type="Proteomes" id="UP001611162">
    <property type="component" value="Unassembled WGS sequence"/>
</dbReference>
<evidence type="ECO:0000256" key="2">
    <source>
        <dbReference type="SAM" id="Phobius"/>
    </source>
</evidence>
<evidence type="ECO:0000313" key="3">
    <source>
        <dbReference type="EMBL" id="MFI0912671.1"/>
    </source>
</evidence>
<dbReference type="EMBL" id="JBIRRB010000006">
    <property type="protein sequence ID" value="MFI0912671.1"/>
    <property type="molecule type" value="Genomic_DNA"/>
</dbReference>
<organism evidence="3 4">
    <name type="scientific">Streptomyces abikoensis</name>
    <dbReference type="NCBI Taxonomy" id="97398"/>
    <lineage>
        <taxon>Bacteria</taxon>
        <taxon>Bacillati</taxon>
        <taxon>Actinomycetota</taxon>
        <taxon>Actinomycetes</taxon>
        <taxon>Kitasatosporales</taxon>
        <taxon>Streptomycetaceae</taxon>
        <taxon>Streptomyces</taxon>
    </lineage>
</organism>
<feature type="region of interest" description="Disordered" evidence="1">
    <location>
        <begin position="1"/>
        <end position="82"/>
    </location>
</feature>
<gene>
    <name evidence="3" type="ORF">ACH4TF_19725</name>
</gene>
<keyword evidence="2" id="KW-0472">Membrane</keyword>
<reference evidence="3 4" key="1">
    <citation type="submission" date="2024-10" db="EMBL/GenBank/DDBJ databases">
        <title>The Natural Products Discovery Center: Release of the First 8490 Sequenced Strains for Exploring Actinobacteria Biosynthetic Diversity.</title>
        <authorList>
            <person name="Kalkreuter E."/>
            <person name="Kautsar S.A."/>
            <person name="Yang D."/>
            <person name="Bader C.D."/>
            <person name="Teijaro C.N."/>
            <person name="Fluegel L."/>
            <person name="Davis C.M."/>
            <person name="Simpson J.R."/>
            <person name="Lauterbach L."/>
            <person name="Steele A.D."/>
            <person name="Gui C."/>
            <person name="Meng S."/>
            <person name="Li G."/>
            <person name="Viehrig K."/>
            <person name="Ye F."/>
            <person name="Su P."/>
            <person name="Kiefer A.F."/>
            <person name="Nichols A."/>
            <person name="Cepeda A.J."/>
            <person name="Yan W."/>
            <person name="Fan B."/>
            <person name="Jiang Y."/>
            <person name="Adhikari A."/>
            <person name="Zheng C.-J."/>
            <person name="Schuster L."/>
            <person name="Cowan T.M."/>
            <person name="Smanski M.J."/>
            <person name="Chevrette M.G."/>
            <person name="De Carvalho L.P.S."/>
            <person name="Shen B."/>
        </authorList>
    </citation>
    <scope>NUCLEOTIDE SEQUENCE [LARGE SCALE GENOMIC DNA]</scope>
    <source>
        <strain evidence="3 4">NPDC020979</strain>
    </source>
</reference>
<proteinExistence type="predicted"/>
<evidence type="ECO:0000256" key="1">
    <source>
        <dbReference type="SAM" id="MobiDB-lite"/>
    </source>
</evidence>
<feature type="compositionally biased region" description="Low complexity" evidence="1">
    <location>
        <begin position="24"/>
        <end position="41"/>
    </location>
</feature>
<dbReference type="RefSeq" id="WP_397613495.1">
    <property type="nucleotide sequence ID" value="NZ_JBIRRB010000006.1"/>
</dbReference>
<keyword evidence="2" id="KW-0812">Transmembrane</keyword>
<feature type="compositionally biased region" description="Pro residues" evidence="1">
    <location>
        <begin position="42"/>
        <end position="70"/>
    </location>
</feature>
<accession>A0ABW7T7S7</accession>
<keyword evidence="4" id="KW-1185">Reference proteome</keyword>
<comment type="caution">
    <text evidence="3">The sequence shown here is derived from an EMBL/GenBank/DDBJ whole genome shotgun (WGS) entry which is preliminary data.</text>
</comment>
<sequence>MPPGQPGQPGRPGLPGLPAPPGAAAPGARAPGVVPVGDTPPRAAPAPPPPAPAPRAPAPPPPPRPRPRPGYPQGSAHHGVLKALNKKRVHGIPLVTLTLLITAPAVLAAALLRPRSAGARRR</sequence>
<name>A0ABW7T7S7_9ACTN</name>
<evidence type="ECO:0000313" key="4">
    <source>
        <dbReference type="Proteomes" id="UP001611162"/>
    </source>
</evidence>
<keyword evidence="2" id="KW-1133">Transmembrane helix</keyword>
<protein>
    <submittedName>
        <fullName evidence="3">Uncharacterized protein</fullName>
    </submittedName>
</protein>
<feature type="transmembrane region" description="Helical" evidence="2">
    <location>
        <begin position="91"/>
        <end position="112"/>
    </location>
</feature>